<feature type="compositionally biased region" description="Basic and acidic residues" evidence="1">
    <location>
        <begin position="305"/>
        <end position="315"/>
    </location>
</feature>
<organism evidence="2 3">
    <name type="scientific">Exserohilum turcicum (strain 28A)</name>
    <name type="common">Northern leaf blight fungus</name>
    <name type="synonym">Setosphaeria turcica</name>
    <dbReference type="NCBI Taxonomy" id="671987"/>
    <lineage>
        <taxon>Eukaryota</taxon>
        <taxon>Fungi</taxon>
        <taxon>Dikarya</taxon>
        <taxon>Ascomycota</taxon>
        <taxon>Pezizomycotina</taxon>
        <taxon>Dothideomycetes</taxon>
        <taxon>Pleosporomycetidae</taxon>
        <taxon>Pleosporales</taxon>
        <taxon>Pleosporineae</taxon>
        <taxon>Pleosporaceae</taxon>
        <taxon>Exserohilum</taxon>
    </lineage>
</organism>
<feature type="compositionally biased region" description="Basic and acidic residues" evidence="1">
    <location>
        <begin position="385"/>
        <end position="394"/>
    </location>
</feature>
<accession>R0K7T8</accession>
<feature type="region of interest" description="Disordered" evidence="1">
    <location>
        <begin position="285"/>
        <end position="372"/>
    </location>
</feature>
<feature type="region of interest" description="Disordered" evidence="1">
    <location>
        <begin position="529"/>
        <end position="558"/>
    </location>
</feature>
<evidence type="ECO:0000313" key="3">
    <source>
        <dbReference type="Proteomes" id="UP000016935"/>
    </source>
</evidence>
<dbReference type="STRING" id="671987.R0K7T8"/>
<evidence type="ECO:0000256" key="1">
    <source>
        <dbReference type="SAM" id="MobiDB-lite"/>
    </source>
</evidence>
<feature type="region of interest" description="Disordered" evidence="1">
    <location>
        <begin position="385"/>
        <end position="424"/>
    </location>
</feature>
<dbReference type="InterPro" id="IPR038718">
    <property type="entry name" value="SNF2-like_sf"/>
</dbReference>
<evidence type="ECO:0000313" key="2">
    <source>
        <dbReference type="EMBL" id="EOA85579.1"/>
    </source>
</evidence>
<proteinExistence type="predicted"/>
<dbReference type="GeneID" id="19404596"/>
<dbReference type="SUPFAM" id="SSF52540">
    <property type="entry name" value="P-loop containing nucleoside triphosphate hydrolases"/>
    <property type="match status" value="1"/>
</dbReference>
<feature type="region of interest" description="Disordered" evidence="1">
    <location>
        <begin position="465"/>
        <end position="515"/>
    </location>
</feature>
<keyword evidence="3" id="KW-1185">Reference proteome</keyword>
<dbReference type="EMBL" id="KB908670">
    <property type="protein sequence ID" value="EOA85579.1"/>
    <property type="molecule type" value="Genomic_DNA"/>
</dbReference>
<feature type="compositionally biased region" description="Polar residues" evidence="1">
    <location>
        <begin position="533"/>
        <end position="543"/>
    </location>
</feature>
<feature type="compositionally biased region" description="Basic residues" evidence="1">
    <location>
        <begin position="101"/>
        <end position="117"/>
    </location>
</feature>
<sequence>MARRRPPNPDFDYNTTPKKEDDFFDGFQIIDSDTRLELKARCKKAFLQINPDLVAYYGTDKAALHKKHVQQMYQASPELCESPEPWKRLAITWWMTQARTSVHRSRPNTEHGKRKRSVSLSDDETRISPQKRTRRRQPENEYEGDASVVESIEPFNSDTVKRMQSLSLQPSPSPQVPRRAKPFCGPTQIRFAALSSNGVITDDDIIAEIEMEEILTDSTVSREKPSAITTSLGDCNGFFFISKLYLSPRSNQRFAITHPALLRTAMRDFFPGSKVTCTTSPIPKACQSAPAISRQQDLSQDESQEERMSFPDNRMEGLCQSSTLDSSHQRRSPKTRPLKSPGRIWKSKTPGQSNHQDDLIGVHGGLGQFSPTRRSEQINQDHGEALHRHPDGEQRTSSPIPRFGSASLDSPPALSSNEDGTRDEAVMDNHDQHHHADTSDEFIQGSQHSGTHAWTPINKLTWRCDDNNEQQEPNNQNNTHTDSGTTSTPTARKNTSSSTIEYGPTTRPSSLSYHKPIGSEMTDLIVISDNEPDSSTRSSSPQIVTPVLDTRPPEIHFDEDADMEPDEELDADAQAEAAALQYTLSSTKTVTAKKCAARMDLDIFKRAAEIFQSPLAHLQTTNGEPRVQVPASVGLSPGYRAFPHQFSGAVEIYMDVFGEKRGCIFADEMGFGKTHTTLLTYWLNFMAVAQEHSNIKPKFPTTSNGTIHGTRPRVGATFISASPQGLKVWPQAWRDIFHNSGVWKQFPKAWRPKLVILHGDGARYATEFGGEENGIYSRMSPLEWAEILPRPNWDRSREPTHPPSKSFDWNFTEPCNWPRIDGATEHQPTPSSTRYVIVLTNQSWRKHITYTWQPKKANRVLEMELAHHTNEKQRKPTRQKMQQEIDSWFRSTSGGIDGTGPTQARRRVKLSSKPPTSNWRICDLAYAAWVFIDELHAASSINTLTYTEVVDAFRRNRQERDWPGVTGITGSALANGIDTTITFAAKALKRQRPRHDAVQSLSRLDTSQFSKAWKETQMIFKSSMKRLPQRRQHWTENAIARQPAIRDMNQCFSRITQRFFILRDYDTESPWGERLKLVNAKLDIRYQEIQFTQGSHNTLIAWEEKVRAAVEGKWKDAKREWEEQGYSGEMPRQPAIDKADPAAYMTARILSRHQCEWGEALGGSNPVITHALQSDENIRASFLWDIAKYACQGSAKMDFILHEARSMVGQQTTISHPNPVSYQKKYVVASSLRLARALVWCRLVQEFGDRSVVSVTSSKDRRVLVPLWQDIHGPVWIMVAGLQVICQSITLVEGSLLHVLEPTPINNDAVQAANQQYRIGQQQPGVEVRWLVHKDSFIESNMAKRNDIKNRFAEGVKGSTIKDNETMYSMEEDDMEVEG</sequence>
<feature type="compositionally biased region" description="Low complexity" evidence="1">
    <location>
        <begin position="405"/>
        <end position="416"/>
    </location>
</feature>
<reference evidence="2 3" key="2">
    <citation type="journal article" date="2013" name="PLoS Genet.">
        <title>Comparative genome structure, secondary metabolite, and effector coding capacity across Cochliobolus pathogens.</title>
        <authorList>
            <person name="Condon B.J."/>
            <person name="Leng Y."/>
            <person name="Wu D."/>
            <person name="Bushley K.E."/>
            <person name="Ohm R.A."/>
            <person name="Otillar R."/>
            <person name="Martin J."/>
            <person name="Schackwitz W."/>
            <person name="Grimwood J."/>
            <person name="MohdZainudin N."/>
            <person name="Xue C."/>
            <person name="Wang R."/>
            <person name="Manning V.A."/>
            <person name="Dhillon B."/>
            <person name="Tu Z.J."/>
            <person name="Steffenson B.J."/>
            <person name="Salamov A."/>
            <person name="Sun H."/>
            <person name="Lowry S."/>
            <person name="LaButti K."/>
            <person name="Han J."/>
            <person name="Copeland A."/>
            <person name="Lindquist E."/>
            <person name="Barry K."/>
            <person name="Schmutz J."/>
            <person name="Baker S.E."/>
            <person name="Ciuffetti L.M."/>
            <person name="Grigoriev I.V."/>
            <person name="Zhong S."/>
            <person name="Turgeon B.G."/>
        </authorList>
    </citation>
    <scope>NUCLEOTIDE SEQUENCE [LARGE SCALE GENOMIC DNA]</scope>
    <source>
        <strain evidence="3">28A</strain>
    </source>
</reference>
<dbReference type="Proteomes" id="UP000016935">
    <property type="component" value="Unassembled WGS sequence"/>
</dbReference>
<feature type="region of interest" description="Disordered" evidence="1">
    <location>
        <begin position="890"/>
        <end position="911"/>
    </location>
</feature>
<dbReference type="Gene3D" id="3.40.50.10810">
    <property type="entry name" value="Tandem AAA-ATPase domain"/>
    <property type="match status" value="1"/>
</dbReference>
<dbReference type="OrthoDB" id="3810729at2759"/>
<dbReference type="RefSeq" id="XP_008026774.1">
    <property type="nucleotide sequence ID" value="XM_008028583.1"/>
</dbReference>
<reference evidence="2 3" key="1">
    <citation type="journal article" date="2012" name="PLoS Pathog.">
        <title>Diverse lifestyles and strategies of plant pathogenesis encoded in the genomes of eighteen Dothideomycetes fungi.</title>
        <authorList>
            <person name="Ohm R.A."/>
            <person name="Feau N."/>
            <person name="Henrissat B."/>
            <person name="Schoch C.L."/>
            <person name="Horwitz B.A."/>
            <person name="Barry K.W."/>
            <person name="Condon B.J."/>
            <person name="Copeland A.C."/>
            <person name="Dhillon B."/>
            <person name="Glaser F."/>
            <person name="Hesse C.N."/>
            <person name="Kosti I."/>
            <person name="LaButti K."/>
            <person name="Lindquist E.A."/>
            <person name="Lucas S."/>
            <person name="Salamov A.A."/>
            <person name="Bradshaw R.E."/>
            <person name="Ciuffetti L."/>
            <person name="Hamelin R.C."/>
            <person name="Kema G.H.J."/>
            <person name="Lawrence C."/>
            <person name="Scott J.A."/>
            <person name="Spatafora J.W."/>
            <person name="Turgeon B.G."/>
            <person name="de Wit P.J.G.M."/>
            <person name="Zhong S."/>
            <person name="Goodwin S.B."/>
            <person name="Grigoriev I.V."/>
        </authorList>
    </citation>
    <scope>NUCLEOTIDE SEQUENCE [LARGE SCALE GENOMIC DNA]</scope>
    <source>
        <strain evidence="3">28A</strain>
    </source>
</reference>
<feature type="region of interest" description="Disordered" evidence="1">
    <location>
        <begin position="100"/>
        <end position="150"/>
    </location>
</feature>
<feature type="compositionally biased region" description="Low complexity" evidence="1">
    <location>
        <begin position="470"/>
        <end position="490"/>
    </location>
</feature>
<gene>
    <name evidence="2" type="ORF">SETTUDRAFT_40218</name>
</gene>
<dbReference type="HOGENOM" id="CLU_255731_0_0_1"/>
<feature type="compositionally biased region" description="Polar residues" evidence="1">
    <location>
        <begin position="491"/>
        <end position="512"/>
    </location>
</feature>
<name>R0K7T8_EXST2</name>
<dbReference type="InterPro" id="IPR027417">
    <property type="entry name" value="P-loop_NTPase"/>
</dbReference>
<protein>
    <submittedName>
        <fullName evidence="2">Uncharacterized protein</fullName>
    </submittedName>
</protein>